<organism evidence="10 11">
    <name type="scientific">Desulforapulum autotrophicum (strain ATCC 43914 / DSM 3382 / VKM B-1955 / HRM2)</name>
    <name type="common">Desulfobacterium autotrophicum</name>
    <dbReference type="NCBI Taxonomy" id="177437"/>
    <lineage>
        <taxon>Bacteria</taxon>
        <taxon>Pseudomonadati</taxon>
        <taxon>Thermodesulfobacteriota</taxon>
        <taxon>Desulfobacteria</taxon>
        <taxon>Desulfobacterales</taxon>
        <taxon>Desulfobacteraceae</taxon>
        <taxon>Desulforapulum</taxon>
    </lineage>
</organism>
<dbReference type="InterPro" id="IPR050570">
    <property type="entry name" value="Cell_wall_metabolism_enzyme"/>
</dbReference>
<dbReference type="Gene3D" id="3.10.450.350">
    <property type="match status" value="1"/>
</dbReference>
<gene>
    <name evidence="10" type="ordered locus">HRM2_21230</name>
</gene>
<evidence type="ECO:0000313" key="11">
    <source>
        <dbReference type="Proteomes" id="UP000000442"/>
    </source>
</evidence>
<name>C0QDF7_DESAH</name>
<dbReference type="InterPro" id="IPR045834">
    <property type="entry name" value="Csd3_N2"/>
</dbReference>
<keyword evidence="4" id="KW-0479">Metal-binding</keyword>
<keyword evidence="6" id="KW-0862">Zinc</keyword>
<evidence type="ECO:0000256" key="3">
    <source>
        <dbReference type="ARBA" id="ARBA00022670"/>
    </source>
</evidence>
<dbReference type="Proteomes" id="UP000000442">
    <property type="component" value="Chromosome"/>
</dbReference>
<dbReference type="GO" id="GO:0004222">
    <property type="term" value="F:metalloendopeptidase activity"/>
    <property type="evidence" value="ECO:0007669"/>
    <property type="project" value="TreeGrafter"/>
</dbReference>
<evidence type="ECO:0000256" key="6">
    <source>
        <dbReference type="ARBA" id="ARBA00022833"/>
    </source>
</evidence>
<comment type="subcellular location">
    <subcellularLocation>
        <location evidence="2">Cell envelope</location>
    </subcellularLocation>
</comment>
<dbReference type="AlphaFoldDB" id="C0QDF7"/>
<dbReference type="InterPro" id="IPR011055">
    <property type="entry name" value="Dup_hybrid_motif"/>
</dbReference>
<dbReference type="GO" id="GO:0006508">
    <property type="term" value="P:proteolysis"/>
    <property type="evidence" value="ECO:0007669"/>
    <property type="project" value="UniProtKB-KW"/>
</dbReference>
<evidence type="ECO:0000256" key="2">
    <source>
        <dbReference type="ARBA" id="ARBA00004196"/>
    </source>
</evidence>
<keyword evidence="7" id="KW-0482">Metalloprotease</keyword>
<dbReference type="STRING" id="177437.HRM2_21230"/>
<dbReference type="EMBL" id="CP001087">
    <property type="protein sequence ID" value="ACN15221.1"/>
    <property type="molecule type" value="Genomic_DNA"/>
</dbReference>
<comment type="cofactor">
    <cofactor evidence="1">
        <name>Zn(2+)</name>
        <dbReference type="ChEBI" id="CHEBI:29105"/>
    </cofactor>
</comment>
<protein>
    <submittedName>
        <fullName evidence="10">Peptidase M23/M37 family protein</fullName>
    </submittedName>
</protein>
<dbReference type="eggNOG" id="COG0739">
    <property type="taxonomic scope" value="Bacteria"/>
</dbReference>
<dbReference type="PANTHER" id="PTHR21666">
    <property type="entry name" value="PEPTIDASE-RELATED"/>
    <property type="match status" value="1"/>
</dbReference>
<keyword evidence="3" id="KW-0645">Protease</keyword>
<dbReference type="HOGENOM" id="CLU_026846_4_3_7"/>
<evidence type="ECO:0000256" key="5">
    <source>
        <dbReference type="ARBA" id="ARBA00022801"/>
    </source>
</evidence>
<dbReference type="Pfam" id="PF01551">
    <property type="entry name" value="Peptidase_M23"/>
    <property type="match status" value="1"/>
</dbReference>
<dbReference type="CDD" id="cd12797">
    <property type="entry name" value="M23_peptidase"/>
    <property type="match status" value="1"/>
</dbReference>
<keyword evidence="5" id="KW-0378">Hydrolase</keyword>
<evidence type="ECO:0000259" key="8">
    <source>
        <dbReference type="Pfam" id="PF01551"/>
    </source>
</evidence>
<proteinExistence type="predicted"/>
<evidence type="ECO:0000313" key="10">
    <source>
        <dbReference type="EMBL" id="ACN15221.1"/>
    </source>
</evidence>
<sequence length="395" mass="44223">MGAFPSDSKGNNLLGCDKSMGQKSMTVTPDIQGEIGRNNTVYGKLISCGLSPTQILNLTQAFEKTFDFRSAGPDDQFQIFFGAENQLDKFIYNPDPLREYIAKRNETGGFTVSRQDAIPEKRVEAMDVILNSSLCQAILDNGEQQCLVDQFVKIFSWDIDFYLFPRKGDRITILYEKYFIDDTFINYGKILAAKYAGQNGTFSCFSFNGGYYDAQGDPLKKRFLRIPVEFGVKTSGYSIKRFHPVQKKYKPHTGIDYGARMGTPIFATAQGKVTYSGWKTGYGKVVILKHSNGYQTYYAHCSKLIAKKGQFVDQGQTIAKVGMTGVATGPHVHYEVRIKGKPVDPMTVKNFKGKPLSPKKLEQFRATVQSRLLLVEEKNHQNSSGTLLVRGDSPE</sequence>
<reference evidence="10 11" key="1">
    <citation type="journal article" date="2009" name="Environ. Microbiol.">
        <title>Genome sequence of Desulfobacterium autotrophicum HRM2, a marine sulfate reducer oxidizing organic carbon completely to carbon dioxide.</title>
        <authorList>
            <person name="Strittmatter A.W."/>
            <person name="Liesegang H."/>
            <person name="Rabus R."/>
            <person name="Decker I."/>
            <person name="Amann J."/>
            <person name="Andres S."/>
            <person name="Henne A."/>
            <person name="Fricke W.F."/>
            <person name="Martinez-Arias R."/>
            <person name="Bartels D."/>
            <person name="Goesmann A."/>
            <person name="Krause L."/>
            <person name="Puehler A."/>
            <person name="Klenk H.P."/>
            <person name="Richter M."/>
            <person name="Schuler M."/>
            <person name="Gloeckner F.O."/>
            <person name="Meyerdierks A."/>
            <person name="Gottschalk G."/>
            <person name="Amann R."/>
        </authorList>
    </citation>
    <scope>NUCLEOTIDE SEQUENCE [LARGE SCALE GENOMIC DNA]</scope>
    <source>
        <strain evidence="11">ATCC 43914 / DSM 3382 / HRM2</strain>
    </source>
</reference>
<dbReference type="Pfam" id="PF19425">
    <property type="entry name" value="Csd3_N2"/>
    <property type="match status" value="1"/>
</dbReference>
<feature type="domain" description="Csd3-like second N-terminal" evidence="9">
    <location>
        <begin position="129"/>
        <end position="230"/>
    </location>
</feature>
<dbReference type="PANTHER" id="PTHR21666:SF288">
    <property type="entry name" value="CELL DIVISION PROTEIN YTFB"/>
    <property type="match status" value="1"/>
</dbReference>
<keyword evidence="11" id="KW-1185">Reference proteome</keyword>
<dbReference type="InterPro" id="IPR016047">
    <property type="entry name" value="M23ase_b-sheet_dom"/>
</dbReference>
<dbReference type="GO" id="GO:0046872">
    <property type="term" value="F:metal ion binding"/>
    <property type="evidence" value="ECO:0007669"/>
    <property type="project" value="UniProtKB-KW"/>
</dbReference>
<evidence type="ECO:0000256" key="1">
    <source>
        <dbReference type="ARBA" id="ARBA00001947"/>
    </source>
</evidence>
<dbReference type="GO" id="GO:0030313">
    <property type="term" value="C:cell envelope"/>
    <property type="evidence" value="ECO:0007669"/>
    <property type="project" value="UniProtKB-SubCell"/>
</dbReference>
<feature type="domain" description="M23ase beta-sheet core" evidence="8">
    <location>
        <begin position="251"/>
        <end position="345"/>
    </location>
</feature>
<dbReference type="KEGG" id="dat:HRM2_21230"/>
<evidence type="ECO:0000256" key="7">
    <source>
        <dbReference type="ARBA" id="ARBA00023049"/>
    </source>
</evidence>
<evidence type="ECO:0000256" key="4">
    <source>
        <dbReference type="ARBA" id="ARBA00022723"/>
    </source>
</evidence>
<dbReference type="SUPFAM" id="SSF51261">
    <property type="entry name" value="Duplicated hybrid motif"/>
    <property type="match status" value="1"/>
</dbReference>
<evidence type="ECO:0000259" key="9">
    <source>
        <dbReference type="Pfam" id="PF19425"/>
    </source>
</evidence>
<dbReference type="Gene3D" id="2.70.70.10">
    <property type="entry name" value="Glucose Permease (Domain IIA)"/>
    <property type="match status" value="1"/>
</dbReference>
<accession>C0QDF7</accession>